<keyword evidence="4" id="KW-1185">Reference proteome</keyword>
<dbReference type="SUPFAM" id="SSF48403">
    <property type="entry name" value="Ankyrin repeat"/>
    <property type="match status" value="1"/>
</dbReference>
<dbReference type="InterPro" id="IPR000626">
    <property type="entry name" value="Ubiquitin-like_dom"/>
</dbReference>
<organism evidence="3 4">
    <name type="scientific">Durusdinium trenchii</name>
    <dbReference type="NCBI Taxonomy" id="1381693"/>
    <lineage>
        <taxon>Eukaryota</taxon>
        <taxon>Sar</taxon>
        <taxon>Alveolata</taxon>
        <taxon>Dinophyceae</taxon>
        <taxon>Suessiales</taxon>
        <taxon>Symbiodiniaceae</taxon>
        <taxon>Durusdinium</taxon>
    </lineage>
</organism>
<dbReference type="InterPro" id="IPR036770">
    <property type="entry name" value="Ankyrin_rpt-contain_sf"/>
</dbReference>
<protein>
    <recommendedName>
        <fullName evidence="2">Ubiquitin-like domain-containing protein</fullName>
    </recommendedName>
</protein>
<dbReference type="Gene3D" id="1.25.40.20">
    <property type="entry name" value="Ankyrin repeat-containing domain"/>
    <property type="match status" value="1"/>
</dbReference>
<sequence length="874" mass="97574">MAATTLRVTTLSGKQAEPTQICSETPCWIACPHILVHGSPDRQVTLQKTLDEPLQLLRREVSEALGVPQWKLQLLLNGDVLKDGLLQDLVPMSHRPVAEGPGEGTDPLELSALVTENAEVVKLSKDLRNAFTVICQPRRRLSRRQLYVIDRHVVKLHEKSILLGDVDFQCEGDNLLELLIWNCPVEDILWVMPLLLQGGCPVNVPSATGAVPLVTACKRGLGQVGQILLQQGADPFATWHGEDALDCALYYLYRCQCRRGLRRSHGVRGNRCATDAEDLEMLRLCLALRTARLERRCESSPLERARAQLSDAAVGMCLFAPRGAMLSREKVLERSGVQNTFGDALWAGWPMAFFTFSDKISPHQMGWDDSFSSARALVLATREPIARSKHCQSDLIGEPLEYEGGVYSDFCSCRSCCPWLFDSDPEEMSDFLQRNTPKRTRSRLVPQVVRQSRECLEHFSLKQLARLAGDLHQLDVSQEILDELVQRLCGAAEALPPPALATAMTVAVRKEELELLQLRCLEIAHTCHASDAILTLRALVCQSSFPVELMILLLMQVVKQPRSVWSDVEERALHQVTLSILHDPNAEDVRRALEDAEELWDACYRPEEVVLEAPDEEALKAVGHVPEALQAAGIEVARVAEGQIIRDFYWLPMMIQLKGERLFSFELAKLKPGDRSDVSMAHSLAQRARFFWRLNQRFSLHSMDQPKALLEGFKHQIPEVFSGGLAQKGAHGFSLLHWSHQINLDPTTAHPTGLRAAAGVGGTCQMVNGSALTRTEGGRPDRSAGFWGVWWARMENRQLLGPAKCGEMEGILELNTQKINHKNLQNSKQSKEHHDGLPGRAPRPLPTPEATARRPGMRGRPRKIDERLTTGDDR</sequence>
<dbReference type="EMBL" id="CAXAMM010004625">
    <property type="protein sequence ID" value="CAK9004300.1"/>
    <property type="molecule type" value="Genomic_DNA"/>
</dbReference>
<evidence type="ECO:0000313" key="4">
    <source>
        <dbReference type="Proteomes" id="UP001642464"/>
    </source>
</evidence>
<feature type="compositionally biased region" description="Basic and acidic residues" evidence="1">
    <location>
        <begin position="862"/>
        <end position="874"/>
    </location>
</feature>
<evidence type="ECO:0000256" key="1">
    <source>
        <dbReference type="SAM" id="MobiDB-lite"/>
    </source>
</evidence>
<evidence type="ECO:0000259" key="2">
    <source>
        <dbReference type="PROSITE" id="PS50053"/>
    </source>
</evidence>
<feature type="region of interest" description="Disordered" evidence="1">
    <location>
        <begin position="825"/>
        <end position="874"/>
    </location>
</feature>
<evidence type="ECO:0000313" key="3">
    <source>
        <dbReference type="EMBL" id="CAK9004300.1"/>
    </source>
</evidence>
<dbReference type="PROSITE" id="PS50053">
    <property type="entry name" value="UBIQUITIN_2"/>
    <property type="match status" value="1"/>
</dbReference>
<proteinExistence type="predicted"/>
<name>A0ABP0ISC2_9DINO</name>
<comment type="caution">
    <text evidence="3">The sequence shown here is derived from an EMBL/GenBank/DDBJ whole genome shotgun (WGS) entry which is preliminary data.</text>
</comment>
<gene>
    <name evidence="3" type="ORF">SCF082_LOCUS8119</name>
</gene>
<reference evidence="3 4" key="1">
    <citation type="submission" date="2024-02" db="EMBL/GenBank/DDBJ databases">
        <authorList>
            <person name="Chen Y."/>
            <person name="Shah S."/>
            <person name="Dougan E. K."/>
            <person name="Thang M."/>
            <person name="Chan C."/>
        </authorList>
    </citation>
    <scope>NUCLEOTIDE SEQUENCE [LARGE SCALE GENOMIC DNA]</scope>
</reference>
<feature type="domain" description="Ubiquitin-like" evidence="2">
    <location>
        <begin position="32"/>
        <end position="83"/>
    </location>
</feature>
<accession>A0ABP0ISC2</accession>
<dbReference type="Proteomes" id="UP001642464">
    <property type="component" value="Unassembled WGS sequence"/>
</dbReference>